<proteinExistence type="predicted"/>
<dbReference type="AlphaFoldDB" id="A0A1W1I621"/>
<gene>
    <name evidence="1" type="ORF">NSJP_2290</name>
</gene>
<dbReference type="EMBL" id="LT828648">
    <property type="protein sequence ID" value="SLM48462.1"/>
    <property type="molecule type" value="Genomic_DNA"/>
</dbReference>
<reference evidence="1 2" key="1">
    <citation type="submission" date="2017-03" db="EMBL/GenBank/DDBJ databases">
        <authorList>
            <person name="Afonso C.L."/>
            <person name="Miller P.J."/>
            <person name="Scott M.A."/>
            <person name="Spackman E."/>
            <person name="Goraichik I."/>
            <person name="Dimitrov K.M."/>
            <person name="Suarez D.L."/>
            <person name="Swayne D.E."/>
        </authorList>
    </citation>
    <scope>NUCLEOTIDE SEQUENCE [LARGE SCALE GENOMIC DNA]</scope>
    <source>
        <strain evidence="1">Genome sequencing of Nitrospira japonica strain NJ11</strain>
    </source>
</reference>
<dbReference type="Proteomes" id="UP000192042">
    <property type="component" value="Chromosome I"/>
</dbReference>
<organism evidence="1 2">
    <name type="scientific">Nitrospira japonica</name>
    <dbReference type="NCBI Taxonomy" id="1325564"/>
    <lineage>
        <taxon>Bacteria</taxon>
        <taxon>Pseudomonadati</taxon>
        <taxon>Nitrospirota</taxon>
        <taxon>Nitrospiria</taxon>
        <taxon>Nitrospirales</taxon>
        <taxon>Nitrospiraceae</taxon>
        <taxon>Nitrospira</taxon>
    </lineage>
</organism>
<sequence length="81" mass="9484">MLRRTLKRSSKGKYMHFLHTPSKEEVELRHTNDYNLPTSARMRRRKDGNKRISRSHWSCYCGDPTGQDSCGDPSDRSTEIL</sequence>
<protein>
    <submittedName>
        <fullName evidence="1">Uncharacterized protein</fullName>
    </submittedName>
</protein>
<dbReference type="KEGG" id="nja:NSJP_2290"/>
<accession>A0A1W1I621</accession>
<keyword evidence="2" id="KW-1185">Reference proteome</keyword>
<evidence type="ECO:0000313" key="1">
    <source>
        <dbReference type="EMBL" id="SLM48462.1"/>
    </source>
</evidence>
<dbReference type="STRING" id="1325564.NSJP_2290"/>
<name>A0A1W1I621_9BACT</name>
<evidence type="ECO:0000313" key="2">
    <source>
        <dbReference type="Proteomes" id="UP000192042"/>
    </source>
</evidence>